<dbReference type="InterPro" id="IPR027417">
    <property type="entry name" value="P-loop_NTPase"/>
</dbReference>
<evidence type="ECO:0000313" key="4">
    <source>
        <dbReference type="EMBL" id="BAV65626.1"/>
    </source>
</evidence>
<evidence type="ECO:0000256" key="2">
    <source>
        <dbReference type="ARBA" id="ARBA00023180"/>
    </source>
</evidence>
<feature type="domain" description="Sulfotransferase" evidence="3">
    <location>
        <begin position="3"/>
        <end position="198"/>
    </location>
</feature>
<gene>
    <name evidence="4" type="ORF">SCLO_1025860</name>
</gene>
<dbReference type="InterPro" id="IPR000863">
    <property type="entry name" value="Sulfotransferase_dom"/>
</dbReference>
<protein>
    <recommendedName>
        <fullName evidence="3">Sulfotransferase domain-containing protein</fullName>
    </recommendedName>
</protein>
<organism evidence="4 5">
    <name type="scientific">Sphingobium cloacae</name>
    <dbReference type="NCBI Taxonomy" id="120107"/>
    <lineage>
        <taxon>Bacteria</taxon>
        <taxon>Pseudomonadati</taxon>
        <taxon>Pseudomonadota</taxon>
        <taxon>Alphaproteobacteria</taxon>
        <taxon>Sphingomonadales</taxon>
        <taxon>Sphingomonadaceae</taxon>
        <taxon>Sphingobium</taxon>
    </lineage>
</organism>
<reference evidence="4 5" key="1">
    <citation type="submission" date="2016-10" db="EMBL/GenBank/DDBJ databases">
        <title>Complete Genome Sequence of the Nonylphenol-Degrading Bacterium Sphingobium cloacae JCM 10874T.</title>
        <authorList>
            <person name="Ootsuka M."/>
            <person name="Nishizawa T."/>
            <person name="Ohta H."/>
        </authorList>
    </citation>
    <scope>NUCLEOTIDE SEQUENCE [LARGE SCALE GENOMIC DNA]</scope>
    <source>
        <strain evidence="4 5">JCM 10874</strain>
    </source>
</reference>
<dbReference type="PANTHER" id="PTHR10605:SF56">
    <property type="entry name" value="BIFUNCTIONAL HEPARAN SULFATE N-DEACETYLASE_N-SULFOTRANSFERASE"/>
    <property type="match status" value="1"/>
</dbReference>
<dbReference type="RefSeq" id="WP_066515296.1">
    <property type="nucleotide sequence ID" value="NZ_AP017655.1"/>
</dbReference>
<dbReference type="AlphaFoldDB" id="A0A1E1F533"/>
<dbReference type="GO" id="GO:0008146">
    <property type="term" value="F:sulfotransferase activity"/>
    <property type="evidence" value="ECO:0007669"/>
    <property type="project" value="InterPro"/>
</dbReference>
<dbReference type="KEGG" id="sclo:SCLO_1025860"/>
<dbReference type="Proteomes" id="UP000218272">
    <property type="component" value="Chromosome SCLO_1"/>
</dbReference>
<evidence type="ECO:0000256" key="1">
    <source>
        <dbReference type="ARBA" id="ARBA00022679"/>
    </source>
</evidence>
<keyword evidence="1" id="KW-0808">Transferase</keyword>
<evidence type="ECO:0000259" key="3">
    <source>
        <dbReference type="Pfam" id="PF00685"/>
    </source>
</evidence>
<dbReference type="InterPro" id="IPR037359">
    <property type="entry name" value="NST/OST"/>
</dbReference>
<keyword evidence="2" id="KW-0325">Glycoprotein</keyword>
<name>A0A1E1F533_9SPHN</name>
<evidence type="ECO:0000313" key="5">
    <source>
        <dbReference type="Proteomes" id="UP000218272"/>
    </source>
</evidence>
<accession>A0A1E1F533</accession>
<dbReference type="PANTHER" id="PTHR10605">
    <property type="entry name" value="HEPARAN SULFATE SULFOTRANSFERASE"/>
    <property type="match status" value="1"/>
</dbReference>
<dbReference type="Pfam" id="PF00685">
    <property type="entry name" value="Sulfotransfer_1"/>
    <property type="match status" value="1"/>
</dbReference>
<sequence>MKPNFFIVGAPKCGTTAWVEYLRSHPGIFISAAKEPHHFSRDFPKWNFVPRLDDYLALFEKSGPASAVGEGSVRYLYSKVAAREIHKFNSDARILIFLRDQEDFLPSLHHQQLYNGDENIEDFERAWRYSAERPAYSIPACCREPSFLDYAAMGRFHEQVERYYAIFPHDQIRVICFRDWVGDPRGTYLEILDFLGLEDDGRTDFPRINEAKYHKSRLVASLTQIPPGWVRRSSAVLTRIAGKEMGLLARLRRMNRGTGYRTRIDPSLKEEIRRYYERDNALLHERIGARLGRAARPVRSAA</sequence>
<keyword evidence="5" id="KW-1185">Reference proteome</keyword>
<dbReference type="Gene3D" id="3.40.50.300">
    <property type="entry name" value="P-loop containing nucleotide triphosphate hydrolases"/>
    <property type="match status" value="1"/>
</dbReference>
<dbReference type="EMBL" id="AP017655">
    <property type="protein sequence ID" value="BAV65626.1"/>
    <property type="molecule type" value="Genomic_DNA"/>
</dbReference>
<proteinExistence type="predicted"/>
<dbReference type="SUPFAM" id="SSF52540">
    <property type="entry name" value="P-loop containing nucleoside triphosphate hydrolases"/>
    <property type="match status" value="1"/>
</dbReference>